<dbReference type="PROSITE" id="PS51257">
    <property type="entry name" value="PROKAR_LIPOPROTEIN"/>
    <property type="match status" value="1"/>
</dbReference>
<evidence type="ECO:0000313" key="3">
    <source>
        <dbReference type="Proteomes" id="UP000244929"/>
    </source>
</evidence>
<evidence type="ECO:0000256" key="1">
    <source>
        <dbReference type="SAM" id="SignalP"/>
    </source>
</evidence>
<accession>A0A2S1R113</accession>
<sequence>MKETVKYLAVMVMGLLACHEAVAQRMVRGPVGFEIGAGTFDAGSPMKNFSLNAAMVVYGSGGNYQRYGLEYAHRQYHYQDLPVPYESYILEAGYSLQLLGNPARSLALNAGLGAVAGYESYNKGKREFPDGARLHDRDGIPYGVQGTVSFEAWISDRIVLVLQGSCKALWGTSAKQLRPLSVIGIRYNLN</sequence>
<evidence type="ECO:0000313" key="2">
    <source>
        <dbReference type="EMBL" id="AWH86269.1"/>
    </source>
</evidence>
<keyword evidence="1" id="KW-0732">Signal</keyword>
<dbReference type="AlphaFoldDB" id="A0A2S1R113"/>
<feature type="signal peptide" evidence="1">
    <location>
        <begin position="1"/>
        <end position="23"/>
    </location>
</feature>
<organism evidence="2 3">
    <name type="scientific">Flavobacterium album</name>
    <dbReference type="NCBI Taxonomy" id="2175091"/>
    <lineage>
        <taxon>Bacteria</taxon>
        <taxon>Pseudomonadati</taxon>
        <taxon>Bacteroidota</taxon>
        <taxon>Flavobacteriia</taxon>
        <taxon>Flavobacteriales</taxon>
        <taxon>Flavobacteriaceae</taxon>
        <taxon>Flavobacterium</taxon>
    </lineage>
</organism>
<feature type="chain" id="PRO_5015628894" evidence="1">
    <location>
        <begin position="24"/>
        <end position="190"/>
    </location>
</feature>
<dbReference type="KEGG" id="falb:HYN59_14635"/>
<name>A0A2S1R113_9FLAO</name>
<dbReference type="InterPro" id="IPR018899">
    <property type="entry name" value="Conjug_transposon_Tra0"/>
</dbReference>
<dbReference type="OrthoDB" id="1078465at2"/>
<protein>
    <submittedName>
        <fullName evidence="2">Conjugal transfer protein TraO</fullName>
    </submittedName>
</protein>
<dbReference type="EMBL" id="CP029186">
    <property type="protein sequence ID" value="AWH86269.1"/>
    <property type="molecule type" value="Genomic_DNA"/>
</dbReference>
<dbReference type="Pfam" id="PF10626">
    <property type="entry name" value="TraO"/>
    <property type="match status" value="1"/>
</dbReference>
<proteinExistence type="predicted"/>
<reference evidence="2 3" key="1">
    <citation type="submission" date="2018-04" db="EMBL/GenBank/DDBJ databases">
        <title>Genome sequencing of Flavobacterium sp. HYN0059.</title>
        <authorList>
            <person name="Yi H."/>
            <person name="Baek C."/>
        </authorList>
    </citation>
    <scope>NUCLEOTIDE SEQUENCE [LARGE SCALE GENOMIC DNA]</scope>
    <source>
        <strain evidence="2 3">HYN0059</strain>
    </source>
</reference>
<keyword evidence="3" id="KW-1185">Reference proteome</keyword>
<dbReference type="Proteomes" id="UP000244929">
    <property type="component" value="Chromosome"/>
</dbReference>
<gene>
    <name evidence="2" type="ORF">HYN59_14635</name>
</gene>